<evidence type="ECO:0000256" key="2">
    <source>
        <dbReference type="ARBA" id="ARBA00022692"/>
    </source>
</evidence>
<dbReference type="PANTHER" id="PTHR37422:SF13">
    <property type="entry name" value="LIPOPOLYSACCHARIDE BIOSYNTHESIS PROTEIN PA4999-RELATED"/>
    <property type="match status" value="1"/>
</dbReference>
<evidence type="ECO:0000313" key="8">
    <source>
        <dbReference type="Proteomes" id="UP000000493"/>
    </source>
</evidence>
<dbReference type="Pfam" id="PF04932">
    <property type="entry name" value="Wzy_C"/>
    <property type="match status" value="1"/>
</dbReference>
<evidence type="ECO:0000256" key="1">
    <source>
        <dbReference type="ARBA" id="ARBA00004141"/>
    </source>
</evidence>
<dbReference type="RefSeq" id="WP_013930302.1">
    <property type="nucleotide sequence ID" value="NC_015703.1"/>
</dbReference>
<dbReference type="PANTHER" id="PTHR37422">
    <property type="entry name" value="TEICHURONIC ACID BIOSYNTHESIS PROTEIN TUAE"/>
    <property type="match status" value="1"/>
</dbReference>
<protein>
    <recommendedName>
        <fullName evidence="6">O-antigen ligase-related domain-containing protein</fullName>
    </recommendedName>
</protein>
<dbReference type="GO" id="GO:0016020">
    <property type="term" value="C:membrane"/>
    <property type="evidence" value="ECO:0007669"/>
    <property type="project" value="UniProtKB-SubCell"/>
</dbReference>
<feature type="transmembrane region" description="Helical" evidence="5">
    <location>
        <begin position="245"/>
        <end position="262"/>
    </location>
</feature>
<keyword evidence="3 5" id="KW-1133">Transmembrane helix</keyword>
<reference evidence="8" key="1">
    <citation type="submission" date="2011-06" db="EMBL/GenBank/DDBJ databases">
        <title>The complete genome of chromosome of Runella slithyformis DSM 19594.</title>
        <authorList>
            <consortium name="US DOE Joint Genome Institute (JGI-PGF)"/>
            <person name="Lucas S."/>
            <person name="Han J."/>
            <person name="Lapidus A."/>
            <person name="Bruce D."/>
            <person name="Goodwin L."/>
            <person name="Pitluck S."/>
            <person name="Peters L."/>
            <person name="Kyrpides N."/>
            <person name="Mavromatis K."/>
            <person name="Ivanova N."/>
            <person name="Ovchinnikova G."/>
            <person name="Zhang X."/>
            <person name="Misra M."/>
            <person name="Detter J.C."/>
            <person name="Tapia R."/>
            <person name="Han C."/>
            <person name="Land M."/>
            <person name="Hauser L."/>
            <person name="Markowitz V."/>
            <person name="Cheng J.-F."/>
            <person name="Hugenholtz P."/>
            <person name="Woyke T."/>
            <person name="Wu D."/>
            <person name="Tindall B."/>
            <person name="Faehrich R."/>
            <person name="Brambilla E."/>
            <person name="Klenk H.-P."/>
            <person name="Eisen J.A."/>
        </authorList>
    </citation>
    <scope>NUCLEOTIDE SEQUENCE [LARGE SCALE GENOMIC DNA]</scope>
    <source>
        <strain evidence="8">ATCC 29530 / DSM 19594 / LMG 11500 / NCIMB 11436 / LSU 4</strain>
    </source>
</reference>
<accession>A0A7U4E856</accession>
<feature type="transmembrane region" description="Helical" evidence="5">
    <location>
        <begin position="223"/>
        <end position="239"/>
    </location>
</feature>
<feature type="transmembrane region" description="Helical" evidence="5">
    <location>
        <begin position="139"/>
        <end position="156"/>
    </location>
</feature>
<evidence type="ECO:0000256" key="5">
    <source>
        <dbReference type="SAM" id="Phobius"/>
    </source>
</evidence>
<feature type="domain" description="O-antigen ligase-related" evidence="6">
    <location>
        <begin position="228"/>
        <end position="375"/>
    </location>
</feature>
<dbReference type="InterPro" id="IPR051533">
    <property type="entry name" value="WaaL-like"/>
</dbReference>
<feature type="transmembrane region" description="Helical" evidence="5">
    <location>
        <begin position="74"/>
        <end position="93"/>
    </location>
</feature>
<organism evidence="7 8">
    <name type="scientific">Runella slithyformis (strain ATCC 29530 / DSM 19594 / LMG 11500 / NCIMB 11436 / LSU 4)</name>
    <dbReference type="NCBI Taxonomy" id="761193"/>
    <lineage>
        <taxon>Bacteria</taxon>
        <taxon>Pseudomonadati</taxon>
        <taxon>Bacteroidota</taxon>
        <taxon>Cytophagia</taxon>
        <taxon>Cytophagales</taxon>
        <taxon>Spirosomataceae</taxon>
        <taxon>Runella</taxon>
    </lineage>
</organism>
<sequence length="447" mass="51297">MEKLIFQFIAFAIAIKMYQNSNVERLAWFMFGLLFIPDHFMLFPVSISSRFFVFALFVIFILKNYNILYNKVLLFPFKLSFGGVLLSFLIISALDVRINQNVVKIVQWGGGYFFDNYLVLFLCYSIIRTFADVVRLYKIILLYFGFISIYGIYNIVTKDNFYITMFSSIYGVRDFGQVYMSGIDGRFRISSITWHPIYYGFVLSMAILMSIFLFVIVKIRSKIVFFWILLLIIVNMAFVNSRTPLFSLIGGLSIFVLLGMDIQRKVRFLFLGIVLFGVILASVPKFSEFISESLNTFSSQGSKLQGSSVQMRNMQLESALLVFNKSPITGNGINYITENLGFTTEIEDRKSDSGFAGFESYLYKMLIEQGVIGIVSQSILIISIIIYLISHIYSKNRIRKQFAILNLGMLSCFLLFIFGTGDLGTFKIFFSILGVNLKGLENLKYKH</sequence>
<proteinExistence type="predicted"/>
<keyword evidence="2 5" id="KW-0812">Transmembrane</keyword>
<feature type="transmembrane region" description="Helical" evidence="5">
    <location>
        <begin position="370"/>
        <end position="390"/>
    </location>
</feature>
<feature type="transmembrane region" description="Helical" evidence="5">
    <location>
        <begin position="402"/>
        <end position="421"/>
    </location>
</feature>
<feature type="transmembrane region" description="Helical" evidence="5">
    <location>
        <begin position="269"/>
        <end position="287"/>
    </location>
</feature>
<evidence type="ECO:0000256" key="4">
    <source>
        <dbReference type="ARBA" id="ARBA00023136"/>
    </source>
</evidence>
<feature type="transmembrane region" description="Helical" evidence="5">
    <location>
        <begin position="197"/>
        <end position="216"/>
    </location>
</feature>
<keyword evidence="8" id="KW-1185">Reference proteome</keyword>
<name>A0A7U4E856_RUNSL</name>
<keyword evidence="4 5" id="KW-0472">Membrane</keyword>
<evidence type="ECO:0000256" key="3">
    <source>
        <dbReference type="ARBA" id="ARBA00022989"/>
    </source>
</evidence>
<dbReference type="Proteomes" id="UP000000493">
    <property type="component" value="Chromosome"/>
</dbReference>
<feature type="transmembrane region" description="Helical" evidence="5">
    <location>
        <begin position="105"/>
        <end position="127"/>
    </location>
</feature>
<dbReference type="KEGG" id="rsi:Runsl_4694"/>
<feature type="transmembrane region" description="Helical" evidence="5">
    <location>
        <begin position="41"/>
        <end position="62"/>
    </location>
</feature>
<dbReference type="EMBL" id="CP002859">
    <property type="protein sequence ID" value="AEI51013.1"/>
    <property type="molecule type" value="Genomic_DNA"/>
</dbReference>
<comment type="subcellular location">
    <subcellularLocation>
        <location evidence="1">Membrane</location>
        <topology evidence="1">Multi-pass membrane protein</topology>
    </subcellularLocation>
</comment>
<dbReference type="AlphaFoldDB" id="A0A7U4E856"/>
<evidence type="ECO:0000259" key="6">
    <source>
        <dbReference type="Pfam" id="PF04932"/>
    </source>
</evidence>
<gene>
    <name evidence="7" type="ordered locus">Runsl_4694</name>
</gene>
<reference evidence="7 8" key="2">
    <citation type="journal article" date="2012" name="Stand. Genomic Sci.">
        <title>Complete genome sequence of the aquatic bacterium Runella slithyformis type strain (LSU 4(T)).</title>
        <authorList>
            <person name="Copeland A."/>
            <person name="Zhang X."/>
            <person name="Misra M."/>
            <person name="Lapidus A."/>
            <person name="Nolan M."/>
            <person name="Lucas S."/>
            <person name="Deshpande S."/>
            <person name="Cheng J.F."/>
            <person name="Tapia R."/>
            <person name="Goodwin L.A."/>
            <person name="Pitluck S."/>
            <person name="Liolios K."/>
            <person name="Pagani I."/>
            <person name="Ivanova N."/>
            <person name="Mikhailova N."/>
            <person name="Pati A."/>
            <person name="Chen A."/>
            <person name="Palaniappan K."/>
            <person name="Land M."/>
            <person name="Hauser L."/>
            <person name="Pan C."/>
            <person name="Jeffries C.D."/>
            <person name="Detter J.C."/>
            <person name="Brambilla E.M."/>
            <person name="Rohde M."/>
            <person name="Djao O.D."/>
            <person name="Goker M."/>
            <person name="Sikorski J."/>
            <person name="Tindall B.J."/>
            <person name="Woyke T."/>
            <person name="Bristow J."/>
            <person name="Eisen J.A."/>
            <person name="Markowitz V."/>
            <person name="Hugenholtz P."/>
            <person name="Kyrpides N.C."/>
            <person name="Klenk H.P."/>
            <person name="Mavromatis K."/>
        </authorList>
    </citation>
    <scope>NUCLEOTIDE SEQUENCE [LARGE SCALE GENOMIC DNA]</scope>
    <source>
        <strain evidence="8">ATCC 29530 / DSM 19594 / LMG 11500 / NCIMB 11436 / LSU 4</strain>
    </source>
</reference>
<evidence type="ECO:0000313" key="7">
    <source>
        <dbReference type="EMBL" id="AEI51013.1"/>
    </source>
</evidence>
<dbReference type="InterPro" id="IPR007016">
    <property type="entry name" value="O-antigen_ligase-rel_domated"/>
</dbReference>